<evidence type="ECO:0000256" key="1">
    <source>
        <dbReference type="ARBA" id="ARBA00023157"/>
    </source>
</evidence>
<dbReference type="InterPro" id="IPR018114">
    <property type="entry name" value="TRYPSIN_HIS"/>
</dbReference>
<dbReference type="SMART" id="SM00020">
    <property type="entry name" value="Tryp_SPc"/>
    <property type="match status" value="1"/>
</dbReference>
<gene>
    <name evidence="8" type="primary">LOC106815092</name>
</gene>
<dbReference type="Proteomes" id="UP000695022">
    <property type="component" value="Unplaced"/>
</dbReference>
<sequence length="772" mass="83904">TKVAHRVRARHNTASGPIVEPYTDGACGARITIGPETVGHVFSPGYERPGYYPDSEDCTWLISAPYNSRIRLKFVDFSVEAGSKCQYDYLSVYNGASTSGALLGTFCGTQRKQLTSSQNDVLLRFVSDSTYTERGFDIQYGVVEEDENLCNKTLHGVQGALTAPPNSVGSGSCVTTLHLHPGTSLLLEVSAFLLPARPGGDMPLTDLTGAVSDVAKPSCYDDVDLWVEIQAAESADPITPMYVVPDACGRRSQYPMNLTVDAPAVRVTFMKNRYQEFPLFTAHYFALDEDGVIVEDSRETSRNKLGGDGLNGLWSEWTAWSDCSVSCGQGSRTRRRNCLTTECHDTCMPGVPECVHVCYNDSCVGGATDYESCFAGQCPSAIEFMIKPHNATVRVGDVHTFECLTNRPTTIKWLKDDVHIVNPSKHNAVIRPPGHLLILLGAEMSQTGKYTCLAVAEYGIAVTTAWLSVLADTDDCSVEFDSVPVDADVDAGDLHVIECATIEPASSISWLKDGERLLIGGRVNLASEGLLMLQDAEAHDSGVYTCVAVLRSGCVGRADATVTVIESQTTGHVCGRPVLSEPLGALTSLRLGKIVGGQTADEGSSPWTVMLWTSELGPFCAGSLIDSEWVVTAAHCFVEYWNHTGRELSPDNLKLKFGQACHAARLEASARWSQRPAEMLCTAACQCKTYAQRHRGTARSAALRSLMHTNHVIGDPCKGDSGGPFVMKHSGRWYLVGLVSWGEGCARRGKYGFYTKLSRYHHDFIREHVGWA</sequence>
<dbReference type="Pfam" id="PF00089">
    <property type="entry name" value="Trypsin"/>
    <property type="match status" value="2"/>
</dbReference>
<dbReference type="SMART" id="SM00408">
    <property type="entry name" value="IGc2"/>
    <property type="match status" value="2"/>
</dbReference>
<evidence type="ECO:0000259" key="6">
    <source>
        <dbReference type="PROSITE" id="PS50835"/>
    </source>
</evidence>
<dbReference type="Gene3D" id="2.20.100.10">
    <property type="entry name" value="Thrombospondin type-1 (TSP1) repeat"/>
    <property type="match status" value="1"/>
</dbReference>
<dbReference type="InterPro" id="IPR035914">
    <property type="entry name" value="Sperma_CUB_dom_sf"/>
</dbReference>
<dbReference type="InterPro" id="IPR033116">
    <property type="entry name" value="TRYPSIN_SER"/>
</dbReference>
<evidence type="ECO:0000313" key="7">
    <source>
        <dbReference type="Proteomes" id="UP000695022"/>
    </source>
</evidence>
<dbReference type="Gene3D" id="2.60.120.290">
    <property type="entry name" value="Spermadhesin, CUB domain"/>
    <property type="match status" value="1"/>
</dbReference>
<evidence type="ECO:0000313" key="8">
    <source>
        <dbReference type="RefSeq" id="XP_014675005.1"/>
    </source>
</evidence>
<keyword evidence="3" id="KW-0645">Protease</keyword>
<feature type="domain" description="Peptidase S1" evidence="5">
    <location>
        <begin position="594"/>
        <end position="772"/>
    </location>
</feature>
<dbReference type="InterPro" id="IPR036179">
    <property type="entry name" value="Ig-like_dom_sf"/>
</dbReference>
<dbReference type="RefSeq" id="XP_014675005.1">
    <property type="nucleotide sequence ID" value="XM_014819519.1"/>
</dbReference>
<evidence type="ECO:0000256" key="3">
    <source>
        <dbReference type="RuleBase" id="RU363034"/>
    </source>
</evidence>
<dbReference type="PROSITE" id="PS01180">
    <property type="entry name" value="CUB"/>
    <property type="match status" value="1"/>
</dbReference>
<dbReference type="PANTHER" id="PTHR24252:SF7">
    <property type="entry name" value="HYALIN"/>
    <property type="match status" value="1"/>
</dbReference>
<keyword evidence="1" id="KW-1015">Disulfide bond</keyword>
<proteinExistence type="predicted"/>
<evidence type="ECO:0000256" key="2">
    <source>
        <dbReference type="PROSITE-ProRule" id="PRU00059"/>
    </source>
</evidence>
<dbReference type="InterPro" id="IPR000859">
    <property type="entry name" value="CUB_dom"/>
</dbReference>
<organism evidence="7 8">
    <name type="scientific">Priapulus caudatus</name>
    <name type="common">Priapulid worm</name>
    <dbReference type="NCBI Taxonomy" id="37621"/>
    <lineage>
        <taxon>Eukaryota</taxon>
        <taxon>Metazoa</taxon>
        <taxon>Ecdysozoa</taxon>
        <taxon>Scalidophora</taxon>
        <taxon>Priapulida</taxon>
        <taxon>Priapulimorpha</taxon>
        <taxon>Priapulimorphida</taxon>
        <taxon>Priapulidae</taxon>
        <taxon>Priapulus</taxon>
    </lineage>
</organism>
<dbReference type="SUPFAM" id="SSF82895">
    <property type="entry name" value="TSP-1 type 1 repeat"/>
    <property type="match status" value="1"/>
</dbReference>
<accession>A0ABM1ES34</accession>
<dbReference type="PROSITE" id="PS00135">
    <property type="entry name" value="TRYPSIN_SER"/>
    <property type="match status" value="1"/>
</dbReference>
<keyword evidence="3" id="KW-0720">Serine protease</keyword>
<dbReference type="CDD" id="cd00041">
    <property type="entry name" value="CUB"/>
    <property type="match status" value="1"/>
</dbReference>
<feature type="domain" description="Ig-like" evidence="6">
    <location>
        <begin position="478"/>
        <end position="563"/>
    </location>
</feature>
<dbReference type="Pfam" id="PF00431">
    <property type="entry name" value="CUB"/>
    <property type="match status" value="1"/>
</dbReference>
<dbReference type="Gene3D" id="2.40.10.10">
    <property type="entry name" value="Trypsin-like serine proteases"/>
    <property type="match status" value="2"/>
</dbReference>
<dbReference type="InterPro" id="IPR000884">
    <property type="entry name" value="TSP1_rpt"/>
</dbReference>
<keyword evidence="3" id="KW-0378">Hydrolase</keyword>
<dbReference type="SMART" id="SM00409">
    <property type="entry name" value="IG"/>
    <property type="match status" value="2"/>
</dbReference>
<dbReference type="InterPro" id="IPR043504">
    <property type="entry name" value="Peptidase_S1_PA_chymotrypsin"/>
</dbReference>
<keyword evidence="7" id="KW-1185">Reference proteome</keyword>
<evidence type="ECO:0000259" key="4">
    <source>
        <dbReference type="PROSITE" id="PS01180"/>
    </source>
</evidence>
<dbReference type="Pfam" id="PF07679">
    <property type="entry name" value="I-set"/>
    <property type="match status" value="2"/>
</dbReference>
<dbReference type="GeneID" id="106815092"/>
<dbReference type="InterPro" id="IPR003599">
    <property type="entry name" value="Ig_sub"/>
</dbReference>
<dbReference type="InterPro" id="IPR013098">
    <property type="entry name" value="Ig_I-set"/>
</dbReference>
<name>A0ABM1ES34_PRICU</name>
<dbReference type="PROSITE" id="PS50240">
    <property type="entry name" value="TRYPSIN_DOM"/>
    <property type="match status" value="1"/>
</dbReference>
<dbReference type="InterPro" id="IPR036383">
    <property type="entry name" value="TSP1_rpt_sf"/>
</dbReference>
<dbReference type="Gene3D" id="2.60.40.10">
    <property type="entry name" value="Immunoglobulins"/>
    <property type="match status" value="2"/>
</dbReference>
<dbReference type="PROSITE" id="PS50092">
    <property type="entry name" value="TSP1"/>
    <property type="match status" value="1"/>
</dbReference>
<feature type="non-terminal residue" evidence="8">
    <location>
        <position position="1"/>
    </location>
</feature>
<dbReference type="SUPFAM" id="SSF48726">
    <property type="entry name" value="Immunoglobulin"/>
    <property type="match status" value="2"/>
</dbReference>
<dbReference type="SMART" id="SM00209">
    <property type="entry name" value="TSP1"/>
    <property type="match status" value="1"/>
</dbReference>
<dbReference type="PROSITE" id="PS00134">
    <property type="entry name" value="TRYPSIN_HIS"/>
    <property type="match status" value="1"/>
</dbReference>
<dbReference type="PROSITE" id="PS50835">
    <property type="entry name" value="IG_LIKE"/>
    <property type="match status" value="2"/>
</dbReference>
<dbReference type="Pfam" id="PF00090">
    <property type="entry name" value="TSP_1"/>
    <property type="match status" value="1"/>
</dbReference>
<dbReference type="SMART" id="SM00042">
    <property type="entry name" value="CUB"/>
    <property type="match status" value="1"/>
</dbReference>
<dbReference type="InterPro" id="IPR007110">
    <property type="entry name" value="Ig-like_dom"/>
</dbReference>
<feature type="domain" description="Ig-like" evidence="6">
    <location>
        <begin position="379"/>
        <end position="468"/>
    </location>
</feature>
<dbReference type="InterPro" id="IPR013783">
    <property type="entry name" value="Ig-like_fold"/>
</dbReference>
<reference evidence="8" key="1">
    <citation type="submission" date="2025-08" db="UniProtKB">
        <authorList>
            <consortium name="RefSeq"/>
        </authorList>
    </citation>
    <scope>IDENTIFICATION</scope>
</reference>
<dbReference type="CDD" id="cd00190">
    <property type="entry name" value="Tryp_SPc"/>
    <property type="match status" value="1"/>
</dbReference>
<dbReference type="SUPFAM" id="SSF49854">
    <property type="entry name" value="Spermadhesin, CUB domain"/>
    <property type="match status" value="1"/>
</dbReference>
<dbReference type="InterPro" id="IPR009003">
    <property type="entry name" value="Peptidase_S1_PA"/>
</dbReference>
<dbReference type="PANTHER" id="PTHR24252">
    <property type="entry name" value="ACROSIN-RELATED"/>
    <property type="match status" value="1"/>
</dbReference>
<comment type="caution">
    <text evidence="2">Lacks conserved residue(s) required for the propagation of feature annotation.</text>
</comment>
<protein>
    <submittedName>
        <fullName evidence="8">Uncharacterized protein LOC106815092</fullName>
    </submittedName>
</protein>
<dbReference type="InterPro" id="IPR001254">
    <property type="entry name" value="Trypsin_dom"/>
</dbReference>
<feature type="domain" description="CUB" evidence="4">
    <location>
        <begin position="27"/>
        <end position="143"/>
    </location>
</feature>
<evidence type="ECO:0000259" key="5">
    <source>
        <dbReference type="PROSITE" id="PS50240"/>
    </source>
</evidence>
<dbReference type="SUPFAM" id="SSF50494">
    <property type="entry name" value="Trypsin-like serine proteases"/>
    <property type="match status" value="1"/>
</dbReference>
<dbReference type="InterPro" id="IPR003598">
    <property type="entry name" value="Ig_sub2"/>
</dbReference>